<dbReference type="OrthoDB" id="9803668at2"/>
<dbReference type="Gene3D" id="3.10.310.30">
    <property type="match status" value="1"/>
</dbReference>
<dbReference type="Proteomes" id="UP000501926">
    <property type="component" value="Chromosome"/>
</dbReference>
<evidence type="ECO:0000313" key="3">
    <source>
        <dbReference type="EMBL" id="QII14045.1"/>
    </source>
</evidence>
<dbReference type="Proteomes" id="UP000221734">
    <property type="component" value="Chromosome Kuenenia_stuttgartiensis_MBR1"/>
</dbReference>
<reference evidence="3 6" key="3">
    <citation type="submission" date="2020-02" db="EMBL/GenBank/DDBJ databases">
        <title>Newly sequenced genome of strain CSTR1 showed variability in Candidatus Kuenenia stuttgartiensis genomes.</title>
        <authorList>
            <person name="Ding C."/>
            <person name="Adrian L."/>
        </authorList>
    </citation>
    <scope>NUCLEOTIDE SEQUENCE [LARGE SCALE GENOMIC DNA]</scope>
    <source>
        <strain evidence="3 6">CSTR1</strain>
    </source>
</reference>
<sequence length="332" mass="36994">MKPSDTTLRKDEIVKIINQHKRFYITTHVRADGDALGSEIALFYVLRQLNKSVYIVNESIVPNIYKWIAPTSGMYIYPDIPSEKPEVVFCLDCPTLARIGKIADFVPKDAAIINIDHHISNELFGDINWVLEDMSSTGEMILSLIKEMDITITPDIATAIYIAIVTDTGRFTHSNTTPAVFLAVAFLLEHGARHAEISKNVYNTNSFRLLQLYAQALNTIELHLDNKVATVFLTKEMLEEAKVDPIDTHEFADIPVSIDGVSVGILFRDVTSSHFVKVSMRSRNGFNVNKIAMKFGGGGHKYASGCEIEGSIKDAQRLILGEIKKALQEGSY</sequence>
<dbReference type="EMBL" id="CP049055">
    <property type="protein sequence ID" value="QII14045.1"/>
    <property type="molecule type" value="Genomic_DNA"/>
</dbReference>
<dbReference type="InterPro" id="IPR051319">
    <property type="entry name" value="Oligoribo/pAp-PDE_c-di-AMP_PDE"/>
</dbReference>
<dbReference type="GO" id="GO:0003676">
    <property type="term" value="F:nucleic acid binding"/>
    <property type="evidence" value="ECO:0007669"/>
    <property type="project" value="InterPro"/>
</dbReference>
<feature type="domain" description="DHHA1" evidence="2">
    <location>
        <begin position="230"/>
        <end position="324"/>
    </location>
</feature>
<reference evidence="4" key="1">
    <citation type="submission" date="2017-10" db="EMBL/GenBank/DDBJ databases">
        <authorList>
            <person name="Banno H."/>
            <person name="Chua N.-H."/>
        </authorList>
    </citation>
    <scope>NUCLEOTIDE SEQUENCE [LARGE SCALE GENOMIC DNA]</scope>
    <source>
        <strain evidence="4">Kuenenia_mbr1_ru-nijmegen</strain>
    </source>
</reference>
<keyword evidence="5" id="KW-1185">Reference proteome</keyword>
<dbReference type="InterPro" id="IPR003156">
    <property type="entry name" value="DHHA1_dom"/>
</dbReference>
<dbReference type="GO" id="GO:0016787">
    <property type="term" value="F:hydrolase activity"/>
    <property type="evidence" value="ECO:0007669"/>
    <property type="project" value="UniProtKB-KW"/>
</dbReference>
<evidence type="ECO:0000313" key="5">
    <source>
        <dbReference type="Proteomes" id="UP000221734"/>
    </source>
</evidence>
<feature type="domain" description="DDH" evidence="1">
    <location>
        <begin position="23"/>
        <end position="164"/>
    </location>
</feature>
<dbReference type="InterPro" id="IPR001667">
    <property type="entry name" value="DDH_dom"/>
</dbReference>
<organism evidence="4 5">
    <name type="scientific">Kuenenia stuttgartiensis</name>
    <dbReference type="NCBI Taxonomy" id="174633"/>
    <lineage>
        <taxon>Bacteria</taxon>
        <taxon>Pseudomonadati</taxon>
        <taxon>Planctomycetota</taxon>
        <taxon>Candidatus Brocadiia</taxon>
        <taxon>Candidatus Brocadiales</taxon>
        <taxon>Candidatus Brocadiaceae</taxon>
        <taxon>Candidatus Kuenenia</taxon>
    </lineage>
</organism>
<dbReference type="InterPro" id="IPR038763">
    <property type="entry name" value="DHH_sf"/>
</dbReference>
<protein>
    <submittedName>
        <fullName evidence="3">Putative bifunctional oligoribonuclease and PAP phosphatase NrnA</fullName>
        <ecNumber evidence="3">3.1.-.-</ecNumber>
    </submittedName>
</protein>
<dbReference type="AlphaFoldDB" id="A0A2C9CH02"/>
<dbReference type="EMBL" id="LT934425">
    <property type="protein sequence ID" value="SOH04878.1"/>
    <property type="molecule type" value="Genomic_DNA"/>
</dbReference>
<dbReference type="SUPFAM" id="SSF64182">
    <property type="entry name" value="DHH phosphoesterases"/>
    <property type="match status" value="1"/>
</dbReference>
<dbReference type="Pfam" id="PF02272">
    <property type="entry name" value="DHHA1"/>
    <property type="match status" value="1"/>
</dbReference>
<name>A0A2C9CH02_KUEST</name>
<accession>A0A2C9CH02</accession>
<evidence type="ECO:0000313" key="4">
    <source>
        <dbReference type="EMBL" id="SOH04878.1"/>
    </source>
</evidence>
<evidence type="ECO:0000313" key="6">
    <source>
        <dbReference type="Proteomes" id="UP000501926"/>
    </source>
</evidence>
<keyword evidence="3" id="KW-0378">Hydrolase</keyword>
<dbReference type="EC" id="3.1.-.-" evidence="3"/>
<reference evidence="5" key="2">
    <citation type="submission" date="2017-10" db="EMBL/GenBank/DDBJ databases">
        <authorList>
            <person name="Frank J."/>
        </authorList>
    </citation>
    <scope>NUCLEOTIDE SEQUENCE [LARGE SCALE GENOMIC DNA]</scope>
</reference>
<evidence type="ECO:0000259" key="1">
    <source>
        <dbReference type="Pfam" id="PF01368"/>
    </source>
</evidence>
<gene>
    <name evidence="3" type="ORF">KsCSTR_46670</name>
    <name evidence="4" type="ORF">KSMBR1_2390</name>
</gene>
<dbReference type="Gene3D" id="3.90.1640.10">
    <property type="entry name" value="inorganic pyrophosphatase (n-terminal core)"/>
    <property type="match status" value="1"/>
</dbReference>
<dbReference type="PANTHER" id="PTHR47618">
    <property type="entry name" value="BIFUNCTIONAL OLIGORIBONUCLEASE AND PAP PHOSPHATASE NRNA"/>
    <property type="match status" value="1"/>
</dbReference>
<dbReference type="PANTHER" id="PTHR47618:SF1">
    <property type="entry name" value="BIFUNCTIONAL OLIGORIBONUCLEASE AND PAP PHOSPHATASE NRNA"/>
    <property type="match status" value="1"/>
</dbReference>
<dbReference type="Pfam" id="PF01368">
    <property type="entry name" value="DHH"/>
    <property type="match status" value="1"/>
</dbReference>
<dbReference type="RefSeq" id="WP_099325542.1">
    <property type="nucleotide sequence ID" value="NZ_CP049055.1"/>
</dbReference>
<evidence type="ECO:0000259" key="2">
    <source>
        <dbReference type="Pfam" id="PF02272"/>
    </source>
</evidence>
<proteinExistence type="predicted"/>
<dbReference type="KEGG" id="kst:KSMBR1_2390"/>